<evidence type="ECO:0000256" key="1">
    <source>
        <dbReference type="ARBA" id="ARBA00022801"/>
    </source>
</evidence>
<protein>
    <submittedName>
        <fullName evidence="3">Nucleoside triphosphatase YtkD</fullName>
    </submittedName>
</protein>
<dbReference type="SUPFAM" id="SSF55811">
    <property type="entry name" value="Nudix"/>
    <property type="match status" value="1"/>
</dbReference>
<dbReference type="Pfam" id="PF00293">
    <property type="entry name" value="NUDIX"/>
    <property type="match status" value="1"/>
</dbReference>
<sequence length="154" mass="18021">MRFIDGENDDVFLEYKNDDDPNGEHVLIIPEYQNQLLFTKHKIRGIEFPGGKKEQDESALKAMQRELYEETGAEVLEHHYIAQYFVKRKHGQSFSKDVFFVKVKSLKSRTDYYETAGPILFKEVSEISEGEKSYLLNDPAILHCLERVRKLGLY</sequence>
<evidence type="ECO:0000313" key="3">
    <source>
        <dbReference type="EMBL" id="MCU5746822.1"/>
    </source>
</evidence>
<keyword evidence="1" id="KW-0378">Hydrolase</keyword>
<dbReference type="Proteomes" id="UP001209553">
    <property type="component" value="Unassembled WGS sequence"/>
</dbReference>
<evidence type="ECO:0000313" key="4">
    <source>
        <dbReference type="Proteomes" id="UP001209553"/>
    </source>
</evidence>
<organism evidence="3 4">
    <name type="scientific">Staphylococcus marylandisciuri</name>
    <dbReference type="NCBI Taxonomy" id="2981529"/>
    <lineage>
        <taxon>Bacteria</taxon>
        <taxon>Bacillati</taxon>
        <taxon>Bacillota</taxon>
        <taxon>Bacilli</taxon>
        <taxon>Bacillales</taxon>
        <taxon>Staphylococcaceae</taxon>
        <taxon>Staphylococcus</taxon>
    </lineage>
</organism>
<dbReference type="Gene3D" id="3.90.79.10">
    <property type="entry name" value="Nucleoside Triphosphate Pyrophosphohydrolase"/>
    <property type="match status" value="1"/>
</dbReference>
<feature type="domain" description="Nudix hydrolase" evidence="2">
    <location>
        <begin position="21"/>
        <end position="154"/>
    </location>
</feature>
<dbReference type="EMBL" id="JAOPKZ010000015">
    <property type="protein sequence ID" value="MCU5746822.1"/>
    <property type="molecule type" value="Genomic_DNA"/>
</dbReference>
<dbReference type="PROSITE" id="PS00893">
    <property type="entry name" value="NUDIX_BOX"/>
    <property type="match status" value="1"/>
</dbReference>
<evidence type="ECO:0000259" key="2">
    <source>
        <dbReference type="PROSITE" id="PS51462"/>
    </source>
</evidence>
<dbReference type="PROSITE" id="PS51462">
    <property type="entry name" value="NUDIX"/>
    <property type="match status" value="1"/>
</dbReference>
<dbReference type="NCBIfam" id="TIGR02705">
    <property type="entry name" value="nudix_YtkD"/>
    <property type="match status" value="1"/>
</dbReference>
<keyword evidence="4" id="KW-1185">Reference proteome</keyword>
<dbReference type="InterPro" id="IPR020084">
    <property type="entry name" value="NUDIX_hydrolase_CS"/>
</dbReference>
<reference evidence="3 4" key="1">
    <citation type="journal article" date="2023" name="Int. J. Syst. Evol. Microbiol.">
        <title>Streptococcus sciuri sp. nov., Staphylococcus marylandisciuri sp. nov. and Staphylococcus americanisciuri sp. nov., isolated from faeces of eastern grey squirrel (Sciurus carolinensis).</title>
        <authorList>
            <person name="Volokhov D.V."/>
            <person name="Zagorodnyaya T.A."/>
            <person name="Furtak V.A."/>
            <person name="Nattanmai G."/>
            <person name="Randall L."/>
            <person name="Jose S."/>
            <person name="Gao Y."/>
            <person name="Eisenberg T."/>
            <person name="Delmonte P."/>
            <person name="Blom J."/>
            <person name="Mitchell K.K."/>
        </authorList>
    </citation>
    <scope>NUCLEOTIDE SEQUENCE [LARGE SCALE GENOMIC DNA]</scope>
    <source>
        <strain evidence="3 4">SQ8-PEA</strain>
    </source>
</reference>
<dbReference type="InterPro" id="IPR014078">
    <property type="entry name" value="Nudix_YtkD"/>
</dbReference>
<dbReference type="CDD" id="cd04665">
    <property type="entry name" value="NUDIX_RppH"/>
    <property type="match status" value="1"/>
</dbReference>
<dbReference type="InterPro" id="IPR000086">
    <property type="entry name" value="NUDIX_hydrolase_dom"/>
</dbReference>
<comment type="caution">
    <text evidence="3">The sequence shown here is derived from an EMBL/GenBank/DDBJ whole genome shotgun (WGS) entry which is preliminary data.</text>
</comment>
<dbReference type="InterPro" id="IPR015797">
    <property type="entry name" value="NUDIX_hydrolase-like_dom_sf"/>
</dbReference>
<proteinExistence type="predicted"/>
<name>A0ABT2QS91_9STAP</name>
<gene>
    <name evidence="3" type="primary">ytkD</name>
    <name evidence="3" type="ORF">N9R04_09055</name>
</gene>
<accession>A0ABT2QS91</accession>